<keyword evidence="2" id="KW-1185">Reference proteome</keyword>
<protein>
    <submittedName>
        <fullName evidence="1">Uncharacterized protein</fullName>
    </submittedName>
</protein>
<dbReference type="AlphaFoldDB" id="A0A5J5C7S9"/>
<dbReference type="EMBL" id="VOFY01002072">
    <property type="protein sequence ID" value="KAA8577727.1"/>
    <property type="molecule type" value="Genomic_DNA"/>
</dbReference>
<organism evidence="1 2">
    <name type="scientific">Etheostoma spectabile</name>
    <name type="common">orangethroat darter</name>
    <dbReference type="NCBI Taxonomy" id="54343"/>
    <lineage>
        <taxon>Eukaryota</taxon>
        <taxon>Metazoa</taxon>
        <taxon>Chordata</taxon>
        <taxon>Craniata</taxon>
        <taxon>Vertebrata</taxon>
        <taxon>Euteleostomi</taxon>
        <taxon>Actinopterygii</taxon>
        <taxon>Neopterygii</taxon>
        <taxon>Teleostei</taxon>
        <taxon>Neoteleostei</taxon>
        <taxon>Acanthomorphata</taxon>
        <taxon>Eupercaria</taxon>
        <taxon>Perciformes</taxon>
        <taxon>Percoidei</taxon>
        <taxon>Percidae</taxon>
        <taxon>Etheostomatinae</taxon>
        <taxon>Etheostoma</taxon>
    </lineage>
</organism>
<sequence>MEVSVRSDVACPTGTKKDDWDASFKRAYSSATSDWQVMFQRAQPGVLPISLNTAKTHGYTFDLTDGRLVFRTPYGQPESYSTEVNGVPVEVVHATLLSRLSWVSVMVDLVAACSMHKGSYDNSSYIMWETSEVLHPWVSDLNQMQVNIGVNGELVAQPIAEKRGYIVKQHNSTVKISIPYKAEGVYRKSIVSGNLYEFSIFHLYLEQISVDEAHGDTRLRIHRMLATPLLPCTILTENSKF</sequence>
<reference evidence="1 2" key="1">
    <citation type="submission" date="2019-08" db="EMBL/GenBank/DDBJ databases">
        <title>A chromosome-level genome assembly, high-density linkage maps, and genome scans reveal the genomic architecture of hybrid incompatibilities underlying speciation via character displacement in darters (Percidae: Etheostominae).</title>
        <authorList>
            <person name="Moran R.L."/>
            <person name="Catchen J.M."/>
            <person name="Fuller R.C."/>
        </authorList>
    </citation>
    <scope>NUCLEOTIDE SEQUENCE [LARGE SCALE GENOMIC DNA]</scope>
    <source>
        <strain evidence="1">EspeVRDwgs_2016</strain>
        <tissue evidence="1">Muscle</tissue>
    </source>
</reference>
<comment type="caution">
    <text evidence="1">The sequence shown here is derived from an EMBL/GenBank/DDBJ whole genome shotgun (WGS) entry which is preliminary data.</text>
</comment>
<dbReference type="PANTHER" id="PTHR47130">
    <property type="entry name" value="SI:DKEY-19B23.11-RELATED"/>
    <property type="match status" value="1"/>
</dbReference>
<accession>A0A5J5C7S9</accession>
<dbReference type="Proteomes" id="UP000327493">
    <property type="component" value="Unassembled WGS sequence"/>
</dbReference>
<evidence type="ECO:0000313" key="2">
    <source>
        <dbReference type="Proteomes" id="UP000327493"/>
    </source>
</evidence>
<dbReference type="PANTHER" id="PTHR47130:SF6">
    <property type="entry name" value="EGG ENVELOPE GLYCOPROTEIN-LIKE PRECURSOR"/>
    <property type="match status" value="1"/>
</dbReference>
<name>A0A5J5C7S9_9PERO</name>
<gene>
    <name evidence="1" type="ORF">FQN60_016840</name>
</gene>
<feature type="non-terminal residue" evidence="1">
    <location>
        <position position="241"/>
    </location>
</feature>
<proteinExistence type="predicted"/>
<evidence type="ECO:0000313" key="1">
    <source>
        <dbReference type="EMBL" id="KAA8577727.1"/>
    </source>
</evidence>